<feature type="transmembrane region" description="Helical" evidence="10">
    <location>
        <begin position="40"/>
        <end position="73"/>
    </location>
</feature>
<comment type="subcellular location">
    <subcellularLocation>
        <location evidence="2">Lipid droplet</location>
    </subcellularLocation>
    <subcellularLocation>
        <location evidence="1">Membrane</location>
        <topology evidence="1">Multi-pass membrane protein</topology>
    </subcellularLocation>
</comment>
<evidence type="ECO:0000256" key="10">
    <source>
        <dbReference type="SAM" id="Phobius"/>
    </source>
</evidence>
<evidence type="ECO:0000256" key="9">
    <source>
        <dbReference type="SAM" id="MobiDB-lite"/>
    </source>
</evidence>
<keyword evidence="8 10" id="KW-0472">Membrane</keyword>
<protein>
    <recommendedName>
        <fullName evidence="13">Oleosin</fullName>
    </recommendedName>
</protein>
<keyword evidence="12" id="KW-1185">Reference proteome</keyword>
<dbReference type="AlphaFoldDB" id="A0A0D9V3G3"/>
<name>A0A0D9V3G3_9ORYZ</name>
<keyword evidence="4" id="KW-0551">Lipid droplet</keyword>
<accession>A0A0D9V3G3</accession>
<dbReference type="EnsemblPlants" id="LPERR01G20840.1">
    <property type="protein sequence ID" value="LPERR01G20840.1"/>
    <property type="gene ID" value="LPERR01G20840"/>
</dbReference>
<keyword evidence="7" id="KW-0007">Acetylation</keyword>
<reference evidence="12" key="2">
    <citation type="submission" date="2013-12" db="EMBL/GenBank/DDBJ databases">
        <authorList>
            <person name="Yu Y."/>
            <person name="Lee S."/>
            <person name="de Baynast K."/>
            <person name="Wissotski M."/>
            <person name="Liu L."/>
            <person name="Talag J."/>
            <person name="Goicoechea J."/>
            <person name="Angelova A."/>
            <person name="Jetty R."/>
            <person name="Kudrna D."/>
            <person name="Golser W."/>
            <person name="Rivera L."/>
            <person name="Zhang J."/>
            <person name="Wing R."/>
        </authorList>
    </citation>
    <scope>NUCLEOTIDE SEQUENCE</scope>
</reference>
<dbReference type="HOGENOM" id="CLU_101983_4_0_1"/>
<evidence type="ECO:0000256" key="2">
    <source>
        <dbReference type="ARBA" id="ARBA00004502"/>
    </source>
</evidence>
<dbReference type="GO" id="GO:0048608">
    <property type="term" value="P:reproductive structure development"/>
    <property type="evidence" value="ECO:0007669"/>
    <property type="project" value="UniProtKB-ARBA"/>
</dbReference>
<dbReference type="GO" id="GO:0016020">
    <property type="term" value="C:membrane"/>
    <property type="evidence" value="ECO:0007669"/>
    <property type="project" value="UniProtKB-SubCell"/>
</dbReference>
<dbReference type="InterPro" id="IPR000136">
    <property type="entry name" value="Oleosin"/>
</dbReference>
<evidence type="ECO:0000256" key="6">
    <source>
        <dbReference type="ARBA" id="ARBA00022989"/>
    </source>
</evidence>
<reference evidence="11 12" key="1">
    <citation type="submission" date="2012-08" db="EMBL/GenBank/DDBJ databases">
        <title>Oryza genome evolution.</title>
        <authorList>
            <person name="Wing R.A."/>
        </authorList>
    </citation>
    <scope>NUCLEOTIDE SEQUENCE</scope>
</reference>
<dbReference type="Proteomes" id="UP000032180">
    <property type="component" value="Chromosome 1"/>
</dbReference>
<evidence type="ECO:0008006" key="13">
    <source>
        <dbReference type="Google" id="ProtNLM"/>
    </source>
</evidence>
<evidence type="ECO:0000313" key="12">
    <source>
        <dbReference type="Proteomes" id="UP000032180"/>
    </source>
</evidence>
<dbReference type="eggNOG" id="ENOG502RZY0">
    <property type="taxonomic scope" value="Eukaryota"/>
</dbReference>
<dbReference type="GO" id="GO:0009791">
    <property type="term" value="P:post-embryonic development"/>
    <property type="evidence" value="ECO:0007669"/>
    <property type="project" value="UniProtKB-ARBA"/>
</dbReference>
<evidence type="ECO:0000256" key="8">
    <source>
        <dbReference type="ARBA" id="ARBA00023136"/>
    </source>
</evidence>
<dbReference type="PANTHER" id="PTHR33203:SF2">
    <property type="entry name" value="OS01G0643900 PROTEIN"/>
    <property type="match status" value="1"/>
</dbReference>
<evidence type="ECO:0000256" key="3">
    <source>
        <dbReference type="ARBA" id="ARBA00010858"/>
    </source>
</evidence>
<proteinExistence type="inferred from homology"/>
<evidence type="ECO:0000256" key="7">
    <source>
        <dbReference type="ARBA" id="ARBA00022990"/>
    </source>
</evidence>
<dbReference type="Gramene" id="LPERR01G20840.1">
    <property type="protein sequence ID" value="LPERR01G20840.1"/>
    <property type="gene ID" value="LPERR01G20840"/>
</dbReference>
<evidence type="ECO:0000256" key="4">
    <source>
        <dbReference type="ARBA" id="ARBA00022677"/>
    </source>
</evidence>
<evidence type="ECO:0000256" key="1">
    <source>
        <dbReference type="ARBA" id="ARBA00004141"/>
    </source>
</evidence>
<evidence type="ECO:0000313" key="11">
    <source>
        <dbReference type="EnsemblPlants" id="LPERR01G20840.1"/>
    </source>
</evidence>
<dbReference type="PANTHER" id="PTHR33203">
    <property type="entry name" value="OLEOSIN"/>
    <property type="match status" value="1"/>
</dbReference>
<keyword evidence="5 10" id="KW-0812">Transmembrane</keyword>
<sequence length="118" mass="12713">MADRPPGSRTVLPRPPRPRRGQAYTDLPLRRRVQHHAYDSARLVGFLALAVTLTTLLVLAGVTLVIVFVALVILSPLLLLTSPLWAPMAVAVLVSGAASIFGWCLFVAALAAATWAYR</sequence>
<reference evidence="11" key="3">
    <citation type="submission" date="2015-04" db="UniProtKB">
        <authorList>
            <consortium name="EnsemblPlants"/>
        </authorList>
    </citation>
    <scope>IDENTIFICATION</scope>
</reference>
<dbReference type="GO" id="GO:0012511">
    <property type="term" value="C:monolayer-surrounded lipid storage body"/>
    <property type="evidence" value="ECO:0007669"/>
    <property type="project" value="InterPro"/>
</dbReference>
<dbReference type="Pfam" id="PF01277">
    <property type="entry name" value="Oleosin"/>
    <property type="match status" value="1"/>
</dbReference>
<feature type="region of interest" description="Disordered" evidence="9">
    <location>
        <begin position="1"/>
        <end position="22"/>
    </location>
</feature>
<evidence type="ECO:0000256" key="5">
    <source>
        <dbReference type="ARBA" id="ARBA00022692"/>
    </source>
</evidence>
<comment type="similarity">
    <text evidence="3">Belongs to the oleosin family.</text>
</comment>
<dbReference type="GO" id="GO:0019915">
    <property type="term" value="P:lipid storage"/>
    <property type="evidence" value="ECO:0007669"/>
    <property type="project" value="TreeGrafter"/>
</dbReference>
<organism evidence="11 12">
    <name type="scientific">Leersia perrieri</name>
    <dbReference type="NCBI Taxonomy" id="77586"/>
    <lineage>
        <taxon>Eukaryota</taxon>
        <taxon>Viridiplantae</taxon>
        <taxon>Streptophyta</taxon>
        <taxon>Embryophyta</taxon>
        <taxon>Tracheophyta</taxon>
        <taxon>Spermatophyta</taxon>
        <taxon>Magnoliopsida</taxon>
        <taxon>Liliopsida</taxon>
        <taxon>Poales</taxon>
        <taxon>Poaceae</taxon>
        <taxon>BOP clade</taxon>
        <taxon>Oryzoideae</taxon>
        <taxon>Oryzeae</taxon>
        <taxon>Oryzinae</taxon>
        <taxon>Leersia</taxon>
    </lineage>
</organism>
<keyword evidence="6 10" id="KW-1133">Transmembrane helix</keyword>
<feature type="transmembrane region" description="Helical" evidence="10">
    <location>
        <begin position="85"/>
        <end position="117"/>
    </location>
</feature>